<comment type="catalytic activity">
    <reaction evidence="13">
        <text>tRNA(Phe) + L-phenylalanine + ATP = L-phenylalanyl-tRNA(Phe) + AMP + diphosphate + H(+)</text>
        <dbReference type="Rhea" id="RHEA:19413"/>
        <dbReference type="Rhea" id="RHEA-COMP:9668"/>
        <dbReference type="Rhea" id="RHEA-COMP:9699"/>
        <dbReference type="ChEBI" id="CHEBI:15378"/>
        <dbReference type="ChEBI" id="CHEBI:30616"/>
        <dbReference type="ChEBI" id="CHEBI:33019"/>
        <dbReference type="ChEBI" id="CHEBI:58095"/>
        <dbReference type="ChEBI" id="CHEBI:78442"/>
        <dbReference type="ChEBI" id="CHEBI:78531"/>
        <dbReference type="ChEBI" id="CHEBI:456215"/>
        <dbReference type="EC" id="6.1.1.20"/>
    </reaction>
</comment>
<dbReference type="PROSITE" id="PS00828">
    <property type="entry name" value="RIBOSOMAL_L36"/>
    <property type="match status" value="1"/>
</dbReference>
<reference evidence="18 19" key="1">
    <citation type="submission" date="2018-06" db="EMBL/GenBank/DDBJ databases">
        <title>Comparative genomics reveals the genomic features of Rhizophagus irregularis, R. cerebriforme, R. diaphanum and Gigaspora rosea, and their symbiotic lifestyle signature.</title>
        <authorList>
            <person name="Morin E."/>
            <person name="San Clemente H."/>
            <person name="Chen E.C.H."/>
            <person name="De La Providencia I."/>
            <person name="Hainaut M."/>
            <person name="Kuo A."/>
            <person name="Kohler A."/>
            <person name="Murat C."/>
            <person name="Tang N."/>
            <person name="Roy S."/>
            <person name="Loubradou J."/>
            <person name="Henrissat B."/>
            <person name="Grigoriev I.V."/>
            <person name="Corradi N."/>
            <person name="Roux C."/>
            <person name="Martin F.M."/>
        </authorList>
    </citation>
    <scope>NUCLEOTIDE SEQUENCE [LARGE SCALE GENOMIC DNA]</scope>
    <source>
        <strain evidence="18 19">DAOM 194757</strain>
    </source>
</reference>
<dbReference type="InterPro" id="IPR000473">
    <property type="entry name" value="Ribosomal_bL36"/>
</dbReference>
<dbReference type="GO" id="GO:0005840">
    <property type="term" value="C:ribosome"/>
    <property type="evidence" value="ECO:0007669"/>
    <property type="project" value="UniProtKB-KW"/>
</dbReference>
<protein>
    <recommendedName>
        <fullName evidence="15">Ribosomal protein</fullName>
    </recommendedName>
</protein>
<keyword evidence="5" id="KW-0547">Nucleotide-binding</keyword>
<dbReference type="Pfam" id="PF00444">
    <property type="entry name" value="Ribosomal_L36"/>
    <property type="match status" value="1"/>
</dbReference>
<dbReference type="GO" id="GO:0000049">
    <property type="term" value="F:tRNA binding"/>
    <property type="evidence" value="ECO:0007669"/>
    <property type="project" value="InterPro"/>
</dbReference>
<comment type="similarity">
    <text evidence="2 15">Belongs to the bacterial ribosomal protein bL36 family.</text>
</comment>
<feature type="domain" description="FDX-ACB" evidence="17">
    <location>
        <begin position="385"/>
        <end position="480"/>
    </location>
</feature>
<keyword evidence="8" id="KW-0809">Transit peptide</keyword>
<evidence type="ECO:0000256" key="8">
    <source>
        <dbReference type="ARBA" id="ARBA00022946"/>
    </source>
</evidence>
<dbReference type="InterPro" id="IPR036690">
    <property type="entry name" value="Fdx_antiC-bd_sf"/>
</dbReference>
<dbReference type="EMBL" id="QKWP01000238">
    <property type="protein sequence ID" value="RIB23928.1"/>
    <property type="molecule type" value="Genomic_DNA"/>
</dbReference>
<gene>
    <name evidence="18" type="ORF">C2G38_2032308</name>
</gene>
<organism evidence="18 19">
    <name type="scientific">Gigaspora rosea</name>
    <dbReference type="NCBI Taxonomy" id="44941"/>
    <lineage>
        <taxon>Eukaryota</taxon>
        <taxon>Fungi</taxon>
        <taxon>Fungi incertae sedis</taxon>
        <taxon>Mucoromycota</taxon>
        <taxon>Glomeromycotina</taxon>
        <taxon>Glomeromycetes</taxon>
        <taxon>Diversisporales</taxon>
        <taxon>Gigasporaceae</taxon>
        <taxon>Gigaspora</taxon>
    </lineage>
</organism>
<dbReference type="FunFam" id="3.30.70.380:FF:000002">
    <property type="entry name" value="phenylalanine--tRNA ligase, mitochondrial"/>
    <property type="match status" value="1"/>
</dbReference>
<dbReference type="GO" id="GO:0005524">
    <property type="term" value="F:ATP binding"/>
    <property type="evidence" value="ECO:0007669"/>
    <property type="project" value="UniProtKB-KW"/>
</dbReference>
<dbReference type="SUPFAM" id="SSF54991">
    <property type="entry name" value="Anticodon-binding domain of PheRS"/>
    <property type="match status" value="1"/>
</dbReference>
<evidence type="ECO:0000256" key="7">
    <source>
        <dbReference type="ARBA" id="ARBA00022917"/>
    </source>
</evidence>
<feature type="domain" description="Aminoacyl-transfer RNA synthetases class-II family profile" evidence="16">
    <location>
        <begin position="132"/>
        <end position="383"/>
    </location>
</feature>
<evidence type="ECO:0000256" key="3">
    <source>
        <dbReference type="ARBA" id="ARBA00008226"/>
    </source>
</evidence>
<keyword evidence="10" id="KW-0496">Mitochondrion</keyword>
<dbReference type="GO" id="GO:0003735">
    <property type="term" value="F:structural constituent of ribosome"/>
    <property type="evidence" value="ECO:0007669"/>
    <property type="project" value="InterPro"/>
</dbReference>
<evidence type="ECO:0000256" key="2">
    <source>
        <dbReference type="ARBA" id="ARBA00007645"/>
    </source>
</evidence>
<evidence type="ECO:0000256" key="12">
    <source>
        <dbReference type="ARBA" id="ARBA00023274"/>
    </source>
</evidence>
<comment type="subcellular location">
    <subcellularLocation>
        <location evidence="1">Mitochondrion matrix</location>
    </subcellularLocation>
</comment>
<dbReference type="SUPFAM" id="SSF55681">
    <property type="entry name" value="Class II aaRS and biotin synthetases"/>
    <property type="match status" value="1"/>
</dbReference>
<evidence type="ECO:0000313" key="18">
    <source>
        <dbReference type="EMBL" id="RIB23928.1"/>
    </source>
</evidence>
<dbReference type="NCBIfam" id="TIGR01022">
    <property type="entry name" value="rpmJ_bact"/>
    <property type="match status" value="1"/>
</dbReference>
<dbReference type="AlphaFoldDB" id="A0A397VPT4"/>
<keyword evidence="6" id="KW-0067">ATP-binding</keyword>
<dbReference type="GO" id="GO:0006432">
    <property type="term" value="P:phenylalanyl-tRNA aminoacylation"/>
    <property type="evidence" value="ECO:0007669"/>
    <property type="project" value="InterPro"/>
</dbReference>
<evidence type="ECO:0000313" key="19">
    <source>
        <dbReference type="Proteomes" id="UP000266673"/>
    </source>
</evidence>
<evidence type="ECO:0000256" key="15">
    <source>
        <dbReference type="RuleBase" id="RU000570"/>
    </source>
</evidence>
<dbReference type="STRING" id="44941.A0A397VPT4"/>
<evidence type="ECO:0000259" key="16">
    <source>
        <dbReference type="PROSITE" id="PS50862"/>
    </source>
</evidence>
<dbReference type="CDD" id="cd00496">
    <property type="entry name" value="PheRS_alpha_core"/>
    <property type="match status" value="1"/>
</dbReference>
<dbReference type="Pfam" id="PF03147">
    <property type="entry name" value="FDX-ACB"/>
    <property type="match status" value="1"/>
</dbReference>
<dbReference type="PROSITE" id="PS50862">
    <property type="entry name" value="AA_TRNA_LIGASE_II"/>
    <property type="match status" value="1"/>
</dbReference>
<evidence type="ECO:0000256" key="6">
    <source>
        <dbReference type="ARBA" id="ARBA00022840"/>
    </source>
</evidence>
<dbReference type="InterPro" id="IPR035977">
    <property type="entry name" value="Ribosomal_bL36_sp"/>
</dbReference>
<dbReference type="GO" id="GO:0004826">
    <property type="term" value="F:phenylalanine-tRNA ligase activity"/>
    <property type="evidence" value="ECO:0007669"/>
    <property type="project" value="UniProtKB-EC"/>
</dbReference>
<dbReference type="SUPFAM" id="SSF57840">
    <property type="entry name" value="Ribosomal protein L36"/>
    <property type="match status" value="1"/>
</dbReference>
<evidence type="ECO:0000256" key="11">
    <source>
        <dbReference type="ARBA" id="ARBA00023146"/>
    </source>
</evidence>
<dbReference type="HAMAP" id="MF_00251">
    <property type="entry name" value="Ribosomal_bL36"/>
    <property type="match status" value="1"/>
</dbReference>
<dbReference type="OrthoDB" id="4457at2759"/>
<accession>A0A397VPT4</accession>
<evidence type="ECO:0000256" key="5">
    <source>
        <dbReference type="ARBA" id="ARBA00022741"/>
    </source>
</evidence>
<comment type="similarity">
    <text evidence="3">Belongs to the class-II aminoacyl-tRNA synthetase family.</text>
</comment>
<keyword evidence="7" id="KW-0648">Protein biosynthesis</keyword>
<dbReference type="InterPro" id="IPR002319">
    <property type="entry name" value="Phenylalanyl-tRNA_Synthase"/>
</dbReference>
<proteinExistence type="inferred from homology"/>
<dbReference type="Gene3D" id="3.30.930.10">
    <property type="entry name" value="Bira Bifunctional Protein, Domain 2"/>
    <property type="match status" value="1"/>
</dbReference>
<dbReference type="FunFam" id="3.30.930.10:FF:000053">
    <property type="entry name" value="Phenylalanyl-tRNA synthetase mitochondrial"/>
    <property type="match status" value="1"/>
</dbReference>
<dbReference type="PANTHER" id="PTHR11538">
    <property type="entry name" value="PHENYLALANYL-TRNA SYNTHETASE"/>
    <property type="match status" value="1"/>
</dbReference>
<dbReference type="InterPro" id="IPR004530">
    <property type="entry name" value="Phe-tRNA-synth_IIc_mito"/>
</dbReference>
<dbReference type="GO" id="GO:1990904">
    <property type="term" value="C:ribonucleoprotein complex"/>
    <property type="evidence" value="ECO:0007669"/>
    <property type="project" value="UniProtKB-KW"/>
</dbReference>
<keyword evidence="4" id="KW-0436">Ligase</keyword>
<dbReference type="Pfam" id="PF01409">
    <property type="entry name" value="tRNA-synt_2d"/>
    <property type="match status" value="2"/>
</dbReference>
<evidence type="ECO:0000256" key="13">
    <source>
        <dbReference type="ARBA" id="ARBA00049255"/>
    </source>
</evidence>
<evidence type="ECO:0000256" key="10">
    <source>
        <dbReference type="ARBA" id="ARBA00023128"/>
    </source>
</evidence>
<evidence type="ECO:0000259" key="17">
    <source>
        <dbReference type="PROSITE" id="PS51447"/>
    </source>
</evidence>
<dbReference type="InterPro" id="IPR005121">
    <property type="entry name" value="Fdx_antiC-bd"/>
</dbReference>
<sequence>MTFLTQPTRISSLRQLILPLINTTNITKNDSIINSIGLIRGMKVRSSVKKLCDGCYTVRRRGTVFVLCKKNKKHKQRQGNAYPRDKLTNVTPSILSKITRQLYLQQYHPISILRNRIESNFDKFHYFNSFNPIVTTIQNFDELGFPTNHPGRSTTDSYYINKSIMLRTHTSAHQRQALQTGAEKFLISADVYRRDEIDTCHYPVFHQMEGVQIFSINKAIEEIAYDMQISTSQQQQQHRHINTDDNTVISITNPIQSCHPIEIANAIISHLKYSLNELVKMLFIDEKNLQVRWVDAYFPFTSPSWEMEIFYQGKWLEVCGCGVIIQDILNNAGQPDKIGWAFGLGLERIAMVLFNIPDIRLFWSKDPRFINQFTSNEIIKFKPFSKYPSCIKDLSFWMNNDKEHEFHITNFCEIVRDIAEDLVEDVKLVDDFMHPKTKKRSLCFRINYRSMDRTCTNEEINGIQDKIRKSVAEKLDVTLR</sequence>
<evidence type="ECO:0000256" key="4">
    <source>
        <dbReference type="ARBA" id="ARBA00022598"/>
    </source>
</evidence>
<dbReference type="NCBIfam" id="TIGR00469">
    <property type="entry name" value="pheS_mito"/>
    <property type="match status" value="1"/>
</dbReference>
<evidence type="ECO:0000256" key="9">
    <source>
        <dbReference type="ARBA" id="ARBA00022980"/>
    </source>
</evidence>
<comment type="function">
    <text evidence="14">Is responsible for the charging of tRNA(Phe) with phenylalanine in mitochondrial translation.</text>
</comment>
<dbReference type="GO" id="GO:0005759">
    <property type="term" value="C:mitochondrial matrix"/>
    <property type="evidence" value="ECO:0007669"/>
    <property type="project" value="UniProtKB-SubCell"/>
</dbReference>
<dbReference type="PANTHER" id="PTHR11538:SF41">
    <property type="entry name" value="PHENYLALANINE--TRNA LIGASE, MITOCHONDRIAL"/>
    <property type="match status" value="1"/>
</dbReference>
<comment type="caution">
    <text evidence="18">The sequence shown here is derived from an EMBL/GenBank/DDBJ whole genome shotgun (WGS) entry which is preliminary data.</text>
</comment>
<evidence type="ECO:0000256" key="14">
    <source>
        <dbReference type="ARBA" id="ARBA00057761"/>
    </source>
</evidence>
<evidence type="ECO:0000256" key="1">
    <source>
        <dbReference type="ARBA" id="ARBA00004305"/>
    </source>
</evidence>
<keyword evidence="9 15" id="KW-0689">Ribosomal protein</keyword>
<keyword evidence="19" id="KW-1185">Reference proteome</keyword>
<dbReference type="Proteomes" id="UP000266673">
    <property type="component" value="Unassembled WGS sequence"/>
</dbReference>
<keyword evidence="11" id="KW-0030">Aminoacyl-tRNA synthetase</keyword>
<dbReference type="SMART" id="SM00896">
    <property type="entry name" value="FDX-ACB"/>
    <property type="match status" value="1"/>
</dbReference>
<dbReference type="InterPro" id="IPR045864">
    <property type="entry name" value="aa-tRNA-synth_II/BPL/LPL"/>
</dbReference>
<dbReference type="InterPro" id="IPR006195">
    <property type="entry name" value="aa-tRNA-synth_II"/>
</dbReference>
<keyword evidence="12 15" id="KW-0687">Ribonucleoprotein</keyword>
<name>A0A397VPT4_9GLOM</name>
<dbReference type="Gene3D" id="3.30.70.380">
    <property type="entry name" value="Ferrodoxin-fold anticodon-binding domain"/>
    <property type="match status" value="1"/>
</dbReference>
<dbReference type="PROSITE" id="PS51447">
    <property type="entry name" value="FDX_ACB"/>
    <property type="match status" value="1"/>
</dbReference>